<reference evidence="2 3" key="1">
    <citation type="submission" date="2021-09" db="EMBL/GenBank/DDBJ databases">
        <title>Genomic insights and catalytic innovation underlie evolution of tropane alkaloids biosynthesis.</title>
        <authorList>
            <person name="Wang Y.-J."/>
            <person name="Tian T."/>
            <person name="Huang J.-P."/>
            <person name="Huang S.-X."/>
        </authorList>
    </citation>
    <scope>NUCLEOTIDE SEQUENCE [LARGE SCALE GENOMIC DNA]</scope>
    <source>
        <strain evidence="2">KIB-2018</strain>
        <tissue evidence="2">Leaf</tissue>
    </source>
</reference>
<dbReference type="Pfam" id="PF05097">
    <property type="entry name" value="DUF688"/>
    <property type="match status" value="1"/>
</dbReference>
<dbReference type="PANTHER" id="PTHR33671:SF1">
    <property type="entry name" value="DUF688 FAMILY PROTEIN"/>
    <property type="match status" value="1"/>
</dbReference>
<proteinExistence type="predicted"/>
<evidence type="ECO:0000313" key="2">
    <source>
        <dbReference type="EMBL" id="KAJ8898941.1"/>
    </source>
</evidence>
<dbReference type="PANTHER" id="PTHR33671">
    <property type="entry name" value="N-METHYLTRANSFERASE, PUTATIVE (DUF688)-RELATED"/>
    <property type="match status" value="1"/>
</dbReference>
<feature type="region of interest" description="Disordered" evidence="1">
    <location>
        <begin position="32"/>
        <end position="52"/>
    </location>
</feature>
<feature type="compositionally biased region" description="Basic and acidic residues" evidence="1">
    <location>
        <begin position="66"/>
        <end position="75"/>
    </location>
</feature>
<evidence type="ECO:0000256" key="1">
    <source>
        <dbReference type="SAM" id="MobiDB-lite"/>
    </source>
</evidence>
<comment type="caution">
    <text evidence="2">The sequence shown here is derived from an EMBL/GenBank/DDBJ whole genome shotgun (WGS) entry which is preliminary data.</text>
</comment>
<sequence>MEETEKKKVEVVNGSTKLHFNLPLLSIRRRCPSEDQGRSATTDSHSAIPFCWEQSPGKPKEFVITKEFHTGDTPRPKPPPCRWHLQKEKTKPDDQEHPVNVPEPDDGCDADVEEDDVFSDAVEVLSLTEAIDIVQKAEDDLDRLNLESGEVSDCDSPNFMMRRFLPDATALASASILEASKNINKTLPYNSCKFLDEFDHGKAGGLHSSESSPKGCGLEIFLPWRTKHRICGLKSSLNHFSPNLKPHRIPKLKGDVSILRSCRDANK</sequence>
<dbReference type="InterPro" id="IPR007789">
    <property type="entry name" value="DUF688"/>
</dbReference>
<protein>
    <submittedName>
        <fullName evidence="2">Uncharacterized protein</fullName>
    </submittedName>
</protein>
<name>A0AAV8U939_9ROSI</name>
<evidence type="ECO:0000313" key="3">
    <source>
        <dbReference type="Proteomes" id="UP001159364"/>
    </source>
</evidence>
<dbReference type="EMBL" id="JAIWQS010000008">
    <property type="protein sequence ID" value="KAJ8898941.1"/>
    <property type="molecule type" value="Genomic_DNA"/>
</dbReference>
<feature type="compositionally biased region" description="Basic and acidic residues" evidence="1">
    <location>
        <begin position="85"/>
        <end position="97"/>
    </location>
</feature>
<accession>A0AAV8U939</accession>
<organism evidence="2 3">
    <name type="scientific">Erythroxylum novogranatense</name>
    <dbReference type="NCBI Taxonomy" id="1862640"/>
    <lineage>
        <taxon>Eukaryota</taxon>
        <taxon>Viridiplantae</taxon>
        <taxon>Streptophyta</taxon>
        <taxon>Embryophyta</taxon>
        <taxon>Tracheophyta</taxon>
        <taxon>Spermatophyta</taxon>
        <taxon>Magnoliopsida</taxon>
        <taxon>eudicotyledons</taxon>
        <taxon>Gunneridae</taxon>
        <taxon>Pentapetalae</taxon>
        <taxon>rosids</taxon>
        <taxon>fabids</taxon>
        <taxon>Malpighiales</taxon>
        <taxon>Erythroxylaceae</taxon>
        <taxon>Erythroxylum</taxon>
    </lineage>
</organism>
<feature type="region of interest" description="Disordered" evidence="1">
    <location>
        <begin position="66"/>
        <end position="100"/>
    </location>
</feature>
<gene>
    <name evidence="2" type="ORF">K2173_008437</name>
</gene>
<keyword evidence="3" id="KW-1185">Reference proteome</keyword>
<dbReference type="AlphaFoldDB" id="A0AAV8U939"/>
<dbReference type="Proteomes" id="UP001159364">
    <property type="component" value="Linkage Group LG08"/>
</dbReference>